<keyword evidence="2" id="KW-1185">Reference proteome</keyword>
<dbReference type="eggNOG" id="ENOG50341ZV">
    <property type="taxonomic scope" value="Bacteria"/>
</dbReference>
<name>I8ANK7_9BACL</name>
<dbReference type="AlphaFoldDB" id="I8ANK7"/>
<evidence type="ECO:0000313" key="1">
    <source>
        <dbReference type="EMBL" id="EIT87414.1"/>
    </source>
</evidence>
<protein>
    <submittedName>
        <fullName evidence="1">Uncharacterized protein</fullName>
    </submittedName>
</protein>
<organism evidence="1 2">
    <name type="scientific">Fictibacillus macauensis ZFHKF-1</name>
    <dbReference type="NCBI Taxonomy" id="1196324"/>
    <lineage>
        <taxon>Bacteria</taxon>
        <taxon>Bacillati</taxon>
        <taxon>Bacillota</taxon>
        <taxon>Bacilli</taxon>
        <taxon>Bacillales</taxon>
        <taxon>Fictibacillaceae</taxon>
        <taxon>Fictibacillus</taxon>
    </lineage>
</organism>
<gene>
    <name evidence="1" type="ORF">A374_00530</name>
</gene>
<dbReference type="PATRIC" id="fig|1196324.3.peg.109"/>
<comment type="caution">
    <text evidence="1">The sequence shown here is derived from an EMBL/GenBank/DDBJ whole genome shotgun (WGS) entry which is preliminary data.</text>
</comment>
<dbReference type="Proteomes" id="UP000004080">
    <property type="component" value="Unassembled WGS sequence"/>
</dbReference>
<proteinExistence type="predicted"/>
<dbReference type="STRING" id="1196324.A374_00530"/>
<dbReference type="EMBL" id="AKKV01000005">
    <property type="protein sequence ID" value="EIT87414.1"/>
    <property type="molecule type" value="Genomic_DNA"/>
</dbReference>
<sequence length="295" mass="33590">MAKMYAQDPQLDIQNLLYVSNGKADAGNEILSDQDTVFSYTDVYKDQVGNYWFSANRDHNKNQYTVSILDQKSNTVASYNVKGKPSFYEFAEDIIIACEGDGSKGTLYHFKKQSAILVKEWKVSGLLWEVEMQADTLYATTYIVEEDQAVLYRIKNGRKKRINLSKSATPTDILCMNQSVYISLAPILYGDPKMLLELTEGGKIIRQLPLAISPRTLHQVNEQELLIYELDLSSGKSEKIVYVNVVNGEQWTHHIPHSQIVSCTSRSLSLLEQESKTLYTWDHTDRTIVKSQRIS</sequence>
<evidence type="ECO:0000313" key="2">
    <source>
        <dbReference type="Proteomes" id="UP000004080"/>
    </source>
</evidence>
<reference evidence="1 2" key="1">
    <citation type="journal article" date="2012" name="J. Bacteriol.">
        <title>Genome of Bacillus macauensis ZFHKF-1, a Long-Chain-Forming Bacterium.</title>
        <authorList>
            <person name="Cai L."/>
            <person name="Zhang T."/>
        </authorList>
    </citation>
    <scope>NUCLEOTIDE SEQUENCE [LARGE SCALE GENOMIC DNA]</scope>
    <source>
        <strain evidence="1 2">ZFHKF-1</strain>
    </source>
</reference>
<accession>I8ANK7</accession>